<protein>
    <submittedName>
        <fullName evidence="2">Uncharacterized protein</fullName>
    </submittedName>
</protein>
<sequence>MQIFMAFIIVYLLATAIVLGFSVSTIINKAFPNQDPEKVFCGFILYYFLFDMLFRFLWQELPTLSIQPYLAQNIQRKQLTRFLNIRSLFTFLNLLPILLFIPFAVSSIFQTDGSAAAIAFIICIISLTCFNHFTILFIKRKTIINGWWLVAFFVTIALCMAGDYFNVFSVSAISSTVFLHILKTPLLCIIPIALAFFSVVNNTRFLKQNLYLEELSSASAKKESANYTWLNRFGIYGELIGLDLKLILRNKRPRSAALMSVALLFYGFLFYKPETIEQGQYGVLLLGATFVTGIFIITYGQFLFAWHGNFFDGLMAGNFTLQQYIKSRFLLFAGVGTITFMLVSFYGFMSWKILIIQLAAYLYNTGFNTVLSIYFATRSYKGLDLSKSASFNYQGTGAAQWIYGLVFMLFGAIVYLPFALLFNAWAGVIAIGLFGLVNILLQDWWVQILANQLMQRKHKILEGFREK</sequence>
<gene>
    <name evidence="2" type="ORF">GD597_16320</name>
</gene>
<accession>A0A8J8FG73</accession>
<keyword evidence="1" id="KW-0472">Membrane</keyword>
<name>A0A8J8FG73_9BACT</name>
<feature type="transmembrane region" description="Helical" evidence="1">
    <location>
        <begin position="255"/>
        <end position="271"/>
    </location>
</feature>
<feature type="transmembrane region" description="Helical" evidence="1">
    <location>
        <begin position="88"/>
        <end position="109"/>
    </location>
</feature>
<feature type="transmembrane region" description="Helical" evidence="1">
    <location>
        <begin position="398"/>
        <end position="418"/>
    </location>
</feature>
<feature type="transmembrane region" description="Helical" evidence="1">
    <location>
        <begin position="39"/>
        <end position="58"/>
    </location>
</feature>
<proteinExistence type="predicted"/>
<dbReference type="EMBL" id="WHPF01000012">
    <property type="protein sequence ID" value="NNV57040.1"/>
    <property type="molecule type" value="Genomic_DNA"/>
</dbReference>
<organism evidence="2 3">
    <name type="scientific">Limnovirga soli</name>
    <dbReference type="NCBI Taxonomy" id="2656915"/>
    <lineage>
        <taxon>Bacteria</taxon>
        <taxon>Pseudomonadati</taxon>
        <taxon>Bacteroidota</taxon>
        <taxon>Chitinophagia</taxon>
        <taxon>Chitinophagales</taxon>
        <taxon>Chitinophagaceae</taxon>
        <taxon>Limnovirga</taxon>
    </lineage>
</organism>
<feature type="transmembrane region" description="Helical" evidence="1">
    <location>
        <begin position="177"/>
        <end position="200"/>
    </location>
</feature>
<feature type="transmembrane region" description="Helical" evidence="1">
    <location>
        <begin position="424"/>
        <end position="446"/>
    </location>
</feature>
<keyword evidence="1" id="KW-0812">Transmembrane</keyword>
<dbReference type="InterPro" id="IPR043742">
    <property type="entry name" value="DUF5687"/>
</dbReference>
<evidence type="ECO:0000256" key="1">
    <source>
        <dbReference type="SAM" id="Phobius"/>
    </source>
</evidence>
<evidence type="ECO:0000313" key="3">
    <source>
        <dbReference type="Proteomes" id="UP000598971"/>
    </source>
</evidence>
<dbReference type="Pfam" id="PF18940">
    <property type="entry name" value="DUF5687"/>
    <property type="match status" value="1"/>
</dbReference>
<dbReference type="Proteomes" id="UP000598971">
    <property type="component" value="Unassembled WGS sequence"/>
</dbReference>
<feature type="transmembrane region" description="Helical" evidence="1">
    <location>
        <begin position="329"/>
        <end position="348"/>
    </location>
</feature>
<comment type="caution">
    <text evidence="2">The sequence shown here is derived from an EMBL/GenBank/DDBJ whole genome shotgun (WGS) entry which is preliminary data.</text>
</comment>
<feature type="transmembrane region" description="Helical" evidence="1">
    <location>
        <begin position="283"/>
        <end position="308"/>
    </location>
</feature>
<feature type="transmembrane region" description="Helical" evidence="1">
    <location>
        <begin position="354"/>
        <end position="377"/>
    </location>
</feature>
<keyword evidence="3" id="KW-1185">Reference proteome</keyword>
<keyword evidence="1" id="KW-1133">Transmembrane helix</keyword>
<feature type="transmembrane region" description="Helical" evidence="1">
    <location>
        <begin position="7"/>
        <end position="27"/>
    </location>
</feature>
<feature type="transmembrane region" description="Helical" evidence="1">
    <location>
        <begin position="145"/>
        <end position="165"/>
    </location>
</feature>
<feature type="transmembrane region" description="Helical" evidence="1">
    <location>
        <begin position="115"/>
        <end position="138"/>
    </location>
</feature>
<dbReference type="AlphaFoldDB" id="A0A8J8FG73"/>
<reference evidence="2" key="1">
    <citation type="submission" date="2019-10" db="EMBL/GenBank/DDBJ databases">
        <title>Draft genome sequence of Panacibacter sp. KCS-6.</title>
        <authorList>
            <person name="Yim K.J."/>
        </authorList>
    </citation>
    <scope>NUCLEOTIDE SEQUENCE</scope>
    <source>
        <strain evidence="2">KCS-6</strain>
    </source>
</reference>
<evidence type="ECO:0000313" key="2">
    <source>
        <dbReference type="EMBL" id="NNV57040.1"/>
    </source>
</evidence>